<name>A0A8V0YIE1_CHICK</name>
<evidence type="ECO:0000256" key="1">
    <source>
        <dbReference type="ARBA" id="ARBA00004362"/>
    </source>
</evidence>
<comment type="subcellular location">
    <subcellularLocation>
        <location evidence="1">Mitochondrion outer membrane</location>
        <topology evidence="1">Single-pass type IV membrane protein</topology>
        <orientation evidence="1">Cytoplasmic side</orientation>
    </subcellularLocation>
</comment>
<evidence type="ECO:0000313" key="10">
    <source>
        <dbReference type="Proteomes" id="UP000000539"/>
    </source>
</evidence>
<reference evidence="9" key="3">
    <citation type="submission" date="2025-09" db="UniProtKB">
        <authorList>
            <consortium name="Ensembl"/>
        </authorList>
    </citation>
    <scope>IDENTIFICATION</scope>
    <source>
        <strain evidence="9">broiler</strain>
    </source>
</reference>
<dbReference type="Pfam" id="PF01593">
    <property type="entry name" value="Amino_oxidase"/>
    <property type="match status" value="1"/>
</dbReference>
<dbReference type="EC" id="1.4.3.4" evidence="3"/>
<evidence type="ECO:0000313" key="9">
    <source>
        <dbReference type="Ensembl" id="ENSGALP00010015807.1"/>
    </source>
</evidence>
<evidence type="ECO:0000256" key="2">
    <source>
        <dbReference type="ARBA" id="ARBA00005995"/>
    </source>
</evidence>
<comment type="catalytic activity">
    <reaction evidence="7">
        <text>a secondary aliphatic amine + O2 + H2O = a primary amine + an aldehyde + H2O2</text>
        <dbReference type="Rhea" id="RHEA:26414"/>
        <dbReference type="ChEBI" id="CHEBI:15377"/>
        <dbReference type="ChEBI" id="CHEBI:15379"/>
        <dbReference type="ChEBI" id="CHEBI:16240"/>
        <dbReference type="ChEBI" id="CHEBI:17478"/>
        <dbReference type="ChEBI" id="CHEBI:58855"/>
        <dbReference type="ChEBI" id="CHEBI:65296"/>
        <dbReference type="EC" id="1.4.3.4"/>
    </reaction>
</comment>
<dbReference type="GeneTree" id="ENSGT00940000166107"/>
<sequence length="143" mass="15640">MAQKCDVVVVGGGISGLSAAKLLTEAGLNVVLLEANDRVGGRTFTVKNKQVKYVDLGGAYVGPTQNRLLRLSKELGIETYKVNEVEQLIHHVKTSRVRETATEVEVWALSKENLSVDHKCLNTWIARGRLGCKQPFAIICGHL</sequence>
<dbReference type="Ensembl" id="ENSGALT00010027599.1">
    <property type="protein sequence ID" value="ENSGALP00010015807.1"/>
    <property type="gene ID" value="ENSGALG00010011533.1"/>
</dbReference>
<dbReference type="InterPro" id="IPR002937">
    <property type="entry name" value="Amino_oxidase"/>
</dbReference>
<dbReference type="InterPro" id="IPR050703">
    <property type="entry name" value="Flavin_MAO"/>
</dbReference>
<comment type="similarity">
    <text evidence="2">Belongs to the flavin monoamine oxidase family.</text>
</comment>
<accession>A0A8V0YIE1</accession>
<keyword evidence="6" id="KW-0274">FAD</keyword>
<dbReference type="AlphaFoldDB" id="A0A8V0YIE1"/>
<evidence type="ECO:0000256" key="5">
    <source>
        <dbReference type="ARBA" id="ARBA00022787"/>
    </source>
</evidence>
<organism evidence="9 10">
    <name type="scientific">Gallus gallus</name>
    <name type="common">Chicken</name>
    <dbReference type="NCBI Taxonomy" id="9031"/>
    <lineage>
        <taxon>Eukaryota</taxon>
        <taxon>Metazoa</taxon>
        <taxon>Chordata</taxon>
        <taxon>Craniata</taxon>
        <taxon>Vertebrata</taxon>
        <taxon>Euteleostomi</taxon>
        <taxon>Archelosauria</taxon>
        <taxon>Archosauria</taxon>
        <taxon>Dinosauria</taxon>
        <taxon>Saurischia</taxon>
        <taxon>Theropoda</taxon>
        <taxon>Coelurosauria</taxon>
        <taxon>Aves</taxon>
        <taxon>Neognathae</taxon>
        <taxon>Galloanserae</taxon>
        <taxon>Galliformes</taxon>
        <taxon>Phasianidae</taxon>
        <taxon>Phasianinae</taxon>
        <taxon>Gallus</taxon>
    </lineage>
</organism>
<keyword evidence="5" id="KW-1000">Mitochondrion outer membrane</keyword>
<keyword evidence="10" id="KW-1185">Reference proteome</keyword>
<keyword evidence="5" id="KW-0496">Mitochondrion</keyword>
<protein>
    <recommendedName>
        <fullName evidence="3">monoamine oxidase</fullName>
        <ecNumber evidence="3">1.4.3.4</ecNumber>
    </recommendedName>
</protein>
<dbReference type="Gene3D" id="3.50.50.60">
    <property type="entry name" value="FAD/NAD(P)-binding domain"/>
    <property type="match status" value="1"/>
</dbReference>
<reference evidence="9" key="1">
    <citation type="submission" date="2020-11" db="EMBL/GenBank/DDBJ databases">
        <title>Gallus gallus (Chicken) genome, bGalGal1, GRCg7b, maternal haplotype autosomes + Z &amp; W.</title>
        <authorList>
            <person name="Warren W."/>
            <person name="Formenti G."/>
            <person name="Fedrigo O."/>
            <person name="Haase B."/>
            <person name="Mountcastle J."/>
            <person name="Balacco J."/>
            <person name="Tracey A."/>
            <person name="Schneider V."/>
            <person name="Okimoto R."/>
            <person name="Cheng H."/>
            <person name="Hawken R."/>
            <person name="Howe K."/>
            <person name="Jarvis E.D."/>
        </authorList>
    </citation>
    <scope>NUCLEOTIDE SEQUENCE [LARGE SCALE GENOMIC DNA]</scope>
    <source>
        <strain evidence="9">Broiler</strain>
    </source>
</reference>
<keyword evidence="11" id="KW-1267">Proteomics identification</keyword>
<dbReference type="Proteomes" id="UP000000539">
    <property type="component" value="Chromosome 1"/>
</dbReference>
<keyword evidence="4" id="KW-0285">Flavoprotein</keyword>
<evidence type="ECO:0000256" key="3">
    <source>
        <dbReference type="ARBA" id="ARBA00012804"/>
    </source>
</evidence>
<dbReference type="Gene3D" id="3.90.660.10">
    <property type="match status" value="1"/>
</dbReference>
<dbReference type="InterPro" id="IPR036188">
    <property type="entry name" value="FAD/NAD-bd_sf"/>
</dbReference>
<evidence type="ECO:0000256" key="7">
    <source>
        <dbReference type="ARBA" id="ARBA00048448"/>
    </source>
</evidence>
<gene>
    <name evidence="9" type="primary">MAOB</name>
</gene>
<dbReference type="PANTHER" id="PTHR43563">
    <property type="entry name" value="AMINE OXIDASE"/>
    <property type="match status" value="1"/>
</dbReference>
<dbReference type="GO" id="GO:0097621">
    <property type="term" value="F:monoamine oxidase activity"/>
    <property type="evidence" value="ECO:0007669"/>
    <property type="project" value="UniProtKB-EC"/>
</dbReference>
<feature type="domain" description="Amine oxidase" evidence="8">
    <location>
        <begin position="14"/>
        <end position="101"/>
    </location>
</feature>
<dbReference type="GO" id="GO:0005741">
    <property type="term" value="C:mitochondrial outer membrane"/>
    <property type="evidence" value="ECO:0007669"/>
    <property type="project" value="UniProtKB-SubCell"/>
</dbReference>
<evidence type="ECO:0000259" key="8">
    <source>
        <dbReference type="Pfam" id="PF01593"/>
    </source>
</evidence>
<proteinExistence type="evidence at protein level"/>
<evidence type="ECO:0007829" key="11">
    <source>
        <dbReference type="PeptideAtlas" id="A0A8V0YIE1"/>
    </source>
</evidence>
<dbReference type="SUPFAM" id="SSF51905">
    <property type="entry name" value="FAD/NAD(P)-binding domain"/>
    <property type="match status" value="1"/>
</dbReference>
<dbReference type="OrthoDB" id="7777654at2759"/>
<evidence type="ECO:0000256" key="6">
    <source>
        <dbReference type="ARBA" id="ARBA00022827"/>
    </source>
</evidence>
<dbReference type="PANTHER" id="PTHR43563:SF16">
    <property type="entry name" value="AMINE OXIDASE"/>
    <property type="match status" value="1"/>
</dbReference>
<evidence type="ECO:0000256" key="4">
    <source>
        <dbReference type="ARBA" id="ARBA00022630"/>
    </source>
</evidence>
<keyword evidence="5" id="KW-0472">Membrane</keyword>
<reference evidence="9" key="2">
    <citation type="submission" date="2025-08" db="UniProtKB">
        <authorList>
            <consortium name="Ensembl"/>
        </authorList>
    </citation>
    <scope>IDENTIFICATION</scope>
    <source>
        <strain evidence="9">broiler</strain>
    </source>
</reference>